<evidence type="ECO:0000256" key="5">
    <source>
        <dbReference type="ARBA" id="ARBA00022695"/>
    </source>
</evidence>
<dbReference type="GO" id="GO:0051539">
    <property type="term" value="F:4 iron, 4 sulfur cluster binding"/>
    <property type="evidence" value="ECO:0007669"/>
    <property type="project" value="UniProtKB-KW"/>
</dbReference>
<keyword evidence="5 15" id="KW-0548">Nucleotidyltransferase</keyword>
<dbReference type="Gene3D" id="1.10.132.60">
    <property type="entry name" value="DNA polymerase family B, C-terminal domain"/>
    <property type="match status" value="1"/>
</dbReference>
<dbReference type="InterPro" id="IPR043502">
    <property type="entry name" value="DNA/RNA_pol_sf"/>
</dbReference>
<dbReference type="InterPro" id="IPR006133">
    <property type="entry name" value="DNA-dir_DNA_pol_B_exonuc"/>
</dbReference>
<evidence type="ECO:0000256" key="14">
    <source>
        <dbReference type="ARBA" id="ARBA00023242"/>
    </source>
</evidence>
<dbReference type="GO" id="GO:0006297">
    <property type="term" value="P:nucleotide-excision repair, DNA gap filling"/>
    <property type="evidence" value="ECO:0007669"/>
    <property type="project" value="TreeGrafter"/>
</dbReference>
<dbReference type="Proteomes" id="UP000515908">
    <property type="component" value="Chromosome 07"/>
</dbReference>
<dbReference type="GO" id="GO:0045004">
    <property type="term" value="P:DNA replication proofreading"/>
    <property type="evidence" value="ECO:0007669"/>
    <property type="project" value="TreeGrafter"/>
</dbReference>
<dbReference type="FunFam" id="3.30.420.10:FF:000010">
    <property type="entry name" value="DNA polymerase epsilon catalytic subunit"/>
    <property type="match status" value="1"/>
</dbReference>
<dbReference type="VEuPathDB" id="TriTrypDB:ADEAN_000404400"/>
<evidence type="ECO:0000256" key="7">
    <source>
        <dbReference type="ARBA" id="ARBA00022723"/>
    </source>
</evidence>
<dbReference type="FunFam" id="1.10.132.60:FF:000003">
    <property type="entry name" value="DNA polymerase epsilon catalytic subunit"/>
    <property type="match status" value="1"/>
</dbReference>
<dbReference type="InterPro" id="IPR013697">
    <property type="entry name" value="DNA_pol_e_suA_C"/>
</dbReference>
<dbReference type="InterPro" id="IPR023211">
    <property type="entry name" value="DNA_pol_palm_dom_sf"/>
</dbReference>
<evidence type="ECO:0000256" key="11">
    <source>
        <dbReference type="ARBA" id="ARBA00023004"/>
    </source>
</evidence>
<keyword evidence="10 15" id="KW-0239">DNA-directed DNA polymerase</keyword>
<dbReference type="CDD" id="cd05779">
    <property type="entry name" value="DNA_polB_epsilon_exo"/>
    <property type="match status" value="1"/>
</dbReference>
<dbReference type="GO" id="GO:0000278">
    <property type="term" value="P:mitotic cell cycle"/>
    <property type="evidence" value="ECO:0007669"/>
    <property type="project" value="TreeGrafter"/>
</dbReference>
<accession>A0A7G2CEI1</accession>
<evidence type="ECO:0000256" key="15">
    <source>
        <dbReference type="RuleBase" id="RU365029"/>
    </source>
</evidence>
<dbReference type="InterPro" id="IPR029703">
    <property type="entry name" value="POL2"/>
</dbReference>
<evidence type="ECO:0000256" key="16">
    <source>
        <dbReference type="SAM" id="MobiDB-lite"/>
    </source>
</evidence>
<dbReference type="GO" id="GO:0006272">
    <property type="term" value="P:leading strand elongation"/>
    <property type="evidence" value="ECO:0007669"/>
    <property type="project" value="TreeGrafter"/>
</dbReference>
<dbReference type="InterPro" id="IPR012337">
    <property type="entry name" value="RNaseH-like_sf"/>
</dbReference>
<dbReference type="GO" id="GO:0008270">
    <property type="term" value="F:zinc ion binding"/>
    <property type="evidence" value="ECO:0007669"/>
    <property type="project" value="UniProtKB-KW"/>
</dbReference>
<protein>
    <recommendedName>
        <fullName evidence="15">DNA polymerase epsilon catalytic subunit</fullName>
        <ecNumber evidence="15">2.7.7.7</ecNumber>
    </recommendedName>
</protein>
<dbReference type="InterPro" id="IPR042087">
    <property type="entry name" value="DNA_pol_B_thumb"/>
</dbReference>
<evidence type="ECO:0000256" key="2">
    <source>
        <dbReference type="ARBA" id="ARBA00005755"/>
    </source>
</evidence>
<feature type="domain" description="DNA polymerase epsilon catalytic subunit A C-terminal" evidence="17">
    <location>
        <begin position="1606"/>
        <end position="1961"/>
    </location>
</feature>
<keyword evidence="3 15" id="KW-0004">4Fe-4S</keyword>
<dbReference type="InterPro" id="IPR036397">
    <property type="entry name" value="RNaseH_sf"/>
</dbReference>
<sequence>MNIEKLESGRKTGWLFNYHPTTIQGEGEGSTEGASTGQAALVLLFQDHAGDTFYVELGFSPYLFVMPGEGHEREVELGLMSMFGPTLIEQIAVVEKEDLDLVNHLSGRKRRFLKVSFSNSQNLSTVRGQLNTIVKRNKSMGGENPFSGETVFGAGSLSDVMHKNFDDDPHRRAAGDGTTASLRWTDWVEDIREYDVKYHMRVAIDRRLFVGMWYEVSVTEGEVQLEKCDESAYAPAMPHVIAFDIETTKAPLKFPQPEVDQIYMISYMLDGRGYLIINREIVTADITSFEYTPKPEYEGFFSTFNEENEAATLRRFFDEMKKYKPNVYVTYNGDYFDFPFIHARALFHGMNMRTEIGFSQAPDGAFLNPQIPHLDCFYWVKRDSYLPQGSQGLKAVTKYKLGYDPIEVDPEDMLPLAQSDPQKMASYSVSDAVSTWYLYQKYVHPFIFSLATIIPMSADDVLRKGSGGLCESLLMVQAEANNVIFPNKKEMIREKFHDGHLIDSETYIGGRVEALHSGVYRSDIPLQFQTNPETLQSLIDDVDNVLAFTLEVENGVKVGDVTNLAEIKESIVASLTEMRDNPRQKSMPLIYHLDVGAMYPNIILTNRLQPYAIPTDDVCAGCCFNTPNNELQCKRPMLWKWRGELFTAGRYEYQRVKAQLENESFANTVIEQANLAAVQKKAYGQRKGNVLEGTAYERKKFDFNKSGNKAGGGGSGYRQETKRQAAESHENLLQREFGDNDKSDGSDEDENGIQAYNKLNETTQFNMLKKRISEYSRKAYGKVHESREIIKTNTVCQRENSFYVDTVRLFRDRRYEYKAALKTWKKKLDAATDREEIKLCKSRCVQMESLQLAHKCILNSFYGYVMRKGSRWSSMEMAGIVTYLGATLIQMARALVQHIGITLELDTDGIWCCLPNTFPENYSFTTTDPKKPKVSISYPCAMLNKMVHDRYTNHQYQEKMGVGTYKVRSENSIYFEVDGPYLAMILPASREEGKSIKKRYAVFNKDRSLAELKGFELKRRGELMLIKDFQSQVFGRFLDGTTLEEAYASAAVVANASLDLLSSKGEGYEMEEILEKITESSNMSRKLSEYPENQKSLAITTARRIAEFLGPQMVKEKGLACRFIISRQPIGRPVTERAIPVVIFKAEPKIRIFFMRKWTGDNALPTDFQLAQILDWEYYTMRFNSCLQKIITIPAALQSLPNPVPRVEHPDWLDKKIKQQSSRFRQTSLFSMLGKKKISDSASGEQPAAIEGNGENPVEEVPIVDVEDLLGAAKKSTTKAKKPAEGDSDWEEEEIVDVEVDSDTERQQREREIAAEEEMARWKQKYFAPNSKQKLDVDFFNSEHTRSFLTHQRTEWLHRANLRRELAAVTDSGVAERQDTLLQSSGTNTLTSHFIDVKSRALHSMWQVLEVRELPEDEGMLQVVAVLERRLHTFRVHVPRTVVINAEHGDVVLPRGCKKVELVNHILPRHATPGRIFQVELPSGAEGEKMLNELSVNESIRDIYEAHFSRTDRFIELAGCCLNVNSELHLRNARQRPPHLRDTFHLTELEMASSSGNYLNRLENRTAFIYQAAMDTRGVVAFVNRETNEALIVFVQPTGAARPALNFSALVEETAKQLQSPITTLAVTMEVVVDLASAWQLISNHLTTLVDSGRAPLLVVLQSVMTTVQLIHQRSLPPQLAYVRVLGAHEDEKLFADRFRWSRRLAQRLLQRYYASGLWAEERLRWSRLSNVPVCNVAQDSCVCVLDVLYTRALHRRQHILWDSLNTTVAFDSIEERPREVVVAGGYTSYAVEFSLSRLDVVSILFSQMIQEGDDPNSQVLCDRGVSSHFNVLRDLVADLLSQAVHNTSADVLLNNVARWLNDPVSRCYEPRILEKLSSLTHRALTALLVRLSKLGGRTVKVEQNSVTVLTSKYSIADAVSFARFITTSLQGHPMMVLLSVVPTRYWCPVIVLDKFDRVGFYIEEEKAMQLANTGRQPPLHECKVVLQLTLDGHLPSFVRQTLRNRCSTVLQAVYALVDDVCTTVESDESVTLANKMEETKNRITRQLHQLFESRIQVEVMEEVQMLLDSRTLYTAEELEVTPNPLTNTAVAVSYSKLVCHILDFIPSNGTVDKLKNNCMRLCGVSPFAPAAQYAASPQQTAGIQLVTCAVCNQHVVMDLNEPRKEGATSLTCPACRAPIPLKAMEAHLVRMVNKILTQYNDQDFICSKCGEVSSSLMSDTCCGPLTGKAKPIDGTLRALQFIAEKHNFENLSECLEVALSCF</sequence>
<keyword evidence="19" id="KW-1185">Reference proteome</keyword>
<comment type="function">
    <text evidence="15">DNA polymerase II participates in chromosomal DNA replication.</text>
</comment>
<keyword evidence="7 15" id="KW-0479">Metal-binding</keyword>
<dbReference type="GO" id="GO:0003677">
    <property type="term" value="F:DNA binding"/>
    <property type="evidence" value="ECO:0007669"/>
    <property type="project" value="UniProtKB-KW"/>
</dbReference>
<comment type="subcellular location">
    <subcellularLocation>
        <location evidence="1 15">Nucleus</location>
    </subcellularLocation>
</comment>
<dbReference type="Pfam" id="PF08490">
    <property type="entry name" value="DUF1744"/>
    <property type="match status" value="1"/>
</dbReference>
<evidence type="ECO:0000256" key="9">
    <source>
        <dbReference type="ARBA" id="ARBA00022833"/>
    </source>
</evidence>
<dbReference type="CDD" id="cd05535">
    <property type="entry name" value="POLBc_epsilon"/>
    <property type="match status" value="1"/>
</dbReference>
<gene>
    <name evidence="18" type="ORF">ADEAN_000404400</name>
</gene>
<dbReference type="PANTHER" id="PTHR10670">
    <property type="entry name" value="DNA POLYMERASE EPSILON CATALYTIC SUBUNIT A"/>
    <property type="match status" value="1"/>
</dbReference>
<keyword evidence="11 15" id="KW-0408">Iron</keyword>
<evidence type="ECO:0000256" key="13">
    <source>
        <dbReference type="ARBA" id="ARBA00023125"/>
    </source>
</evidence>
<dbReference type="GO" id="GO:0008310">
    <property type="term" value="F:single-stranded DNA 3'-5' DNA exonuclease activity"/>
    <property type="evidence" value="ECO:0007669"/>
    <property type="project" value="TreeGrafter"/>
</dbReference>
<dbReference type="SMART" id="SM01159">
    <property type="entry name" value="DUF1744"/>
    <property type="match status" value="1"/>
</dbReference>
<evidence type="ECO:0000256" key="8">
    <source>
        <dbReference type="ARBA" id="ARBA00022771"/>
    </source>
</evidence>
<evidence type="ECO:0000256" key="4">
    <source>
        <dbReference type="ARBA" id="ARBA00022679"/>
    </source>
</evidence>
<feature type="region of interest" description="Disordered" evidence="16">
    <location>
        <begin position="1238"/>
        <end position="1257"/>
    </location>
</feature>
<dbReference type="EC" id="2.7.7.7" evidence="15"/>
<evidence type="ECO:0000313" key="18">
    <source>
        <dbReference type="EMBL" id="CAD2216582.1"/>
    </source>
</evidence>
<proteinExistence type="inferred from homology"/>
<keyword evidence="4 15" id="KW-0808">Transferase</keyword>
<keyword evidence="13 15" id="KW-0238">DNA-binding</keyword>
<dbReference type="EMBL" id="LR877151">
    <property type="protein sequence ID" value="CAD2216582.1"/>
    <property type="molecule type" value="Genomic_DNA"/>
</dbReference>
<keyword evidence="8 15" id="KW-0863">Zinc-finger</keyword>
<dbReference type="PANTHER" id="PTHR10670:SF0">
    <property type="entry name" value="DNA POLYMERASE EPSILON CATALYTIC SUBUNIT A"/>
    <property type="match status" value="1"/>
</dbReference>
<name>A0A7G2CEI1_9TRYP</name>
<feature type="compositionally biased region" description="Basic and acidic residues" evidence="16">
    <location>
        <begin position="719"/>
        <end position="745"/>
    </location>
</feature>
<dbReference type="SMART" id="SM00486">
    <property type="entry name" value="POLBc"/>
    <property type="match status" value="1"/>
</dbReference>
<dbReference type="InterPro" id="IPR055191">
    <property type="entry name" value="POL2_thumb"/>
</dbReference>
<dbReference type="InterPro" id="IPR006172">
    <property type="entry name" value="DNA-dir_DNA_pol_B"/>
</dbReference>
<dbReference type="FunFam" id="1.10.287.690:FF:000005">
    <property type="entry name" value="DNA polymerase epsilon catalytic subunit"/>
    <property type="match status" value="1"/>
</dbReference>
<dbReference type="Pfam" id="PF03104">
    <property type="entry name" value="DNA_pol_B_exo1"/>
    <property type="match status" value="1"/>
</dbReference>
<dbReference type="Pfam" id="PF22634">
    <property type="entry name" value="POL2_thumb"/>
    <property type="match status" value="1"/>
</dbReference>
<dbReference type="SUPFAM" id="SSF56672">
    <property type="entry name" value="DNA/RNA polymerases"/>
    <property type="match status" value="1"/>
</dbReference>
<evidence type="ECO:0000259" key="17">
    <source>
        <dbReference type="SMART" id="SM01159"/>
    </source>
</evidence>
<dbReference type="FunFam" id="3.90.1600.10:FF:000006">
    <property type="entry name" value="DNA polymerase epsilon catalytic subunit"/>
    <property type="match status" value="1"/>
</dbReference>
<dbReference type="SUPFAM" id="SSF53098">
    <property type="entry name" value="Ribonuclease H-like"/>
    <property type="match status" value="1"/>
</dbReference>
<dbReference type="GO" id="GO:0008622">
    <property type="term" value="C:epsilon DNA polymerase complex"/>
    <property type="evidence" value="ECO:0007669"/>
    <property type="project" value="InterPro"/>
</dbReference>
<dbReference type="GO" id="GO:0000166">
    <property type="term" value="F:nucleotide binding"/>
    <property type="evidence" value="ECO:0007669"/>
    <property type="project" value="InterPro"/>
</dbReference>
<reference evidence="18 19" key="1">
    <citation type="submission" date="2020-08" db="EMBL/GenBank/DDBJ databases">
        <authorList>
            <person name="Newling K."/>
            <person name="Davey J."/>
            <person name="Forrester S."/>
        </authorList>
    </citation>
    <scope>NUCLEOTIDE SEQUENCE [LARGE SCALE GENOMIC DNA]</scope>
    <source>
        <strain evidence="19">Crithidia deanei Carvalho (ATCC PRA-265)</strain>
    </source>
</reference>
<keyword evidence="14 15" id="KW-0539">Nucleus</keyword>
<dbReference type="Gene3D" id="3.90.1600.10">
    <property type="entry name" value="Palm domain of DNA polymerase"/>
    <property type="match status" value="1"/>
</dbReference>
<evidence type="ECO:0000256" key="3">
    <source>
        <dbReference type="ARBA" id="ARBA00022485"/>
    </source>
</evidence>
<dbReference type="Gene3D" id="3.30.420.10">
    <property type="entry name" value="Ribonuclease H-like superfamily/Ribonuclease H"/>
    <property type="match status" value="1"/>
</dbReference>
<evidence type="ECO:0000256" key="6">
    <source>
        <dbReference type="ARBA" id="ARBA00022705"/>
    </source>
</evidence>
<organism evidence="18 19">
    <name type="scientific">Angomonas deanei</name>
    <dbReference type="NCBI Taxonomy" id="59799"/>
    <lineage>
        <taxon>Eukaryota</taxon>
        <taxon>Discoba</taxon>
        <taxon>Euglenozoa</taxon>
        <taxon>Kinetoplastea</taxon>
        <taxon>Metakinetoplastina</taxon>
        <taxon>Trypanosomatida</taxon>
        <taxon>Trypanosomatidae</taxon>
        <taxon>Strigomonadinae</taxon>
        <taxon>Angomonas</taxon>
    </lineage>
</organism>
<comment type="cofactor">
    <cofactor evidence="15">
        <name>[4Fe-4S] cluster</name>
        <dbReference type="ChEBI" id="CHEBI:49883"/>
    </cofactor>
</comment>
<evidence type="ECO:0000256" key="1">
    <source>
        <dbReference type="ARBA" id="ARBA00004123"/>
    </source>
</evidence>
<evidence type="ECO:0000313" key="19">
    <source>
        <dbReference type="Proteomes" id="UP000515908"/>
    </source>
</evidence>
<comment type="catalytic activity">
    <reaction evidence="15">
        <text>DNA(n) + a 2'-deoxyribonucleoside 5'-triphosphate = DNA(n+1) + diphosphate</text>
        <dbReference type="Rhea" id="RHEA:22508"/>
        <dbReference type="Rhea" id="RHEA-COMP:17339"/>
        <dbReference type="Rhea" id="RHEA-COMP:17340"/>
        <dbReference type="ChEBI" id="CHEBI:33019"/>
        <dbReference type="ChEBI" id="CHEBI:61560"/>
        <dbReference type="ChEBI" id="CHEBI:173112"/>
        <dbReference type="EC" id="2.7.7.7"/>
    </reaction>
</comment>
<dbReference type="Gene3D" id="3.30.342.10">
    <property type="entry name" value="DNA Polymerase, chain B, domain 1"/>
    <property type="match status" value="1"/>
</dbReference>
<dbReference type="GO" id="GO:0003887">
    <property type="term" value="F:DNA-directed DNA polymerase activity"/>
    <property type="evidence" value="ECO:0007669"/>
    <property type="project" value="UniProtKB-KW"/>
</dbReference>
<dbReference type="GO" id="GO:0006287">
    <property type="term" value="P:base-excision repair, gap-filling"/>
    <property type="evidence" value="ECO:0007669"/>
    <property type="project" value="TreeGrafter"/>
</dbReference>
<evidence type="ECO:0000256" key="12">
    <source>
        <dbReference type="ARBA" id="ARBA00023014"/>
    </source>
</evidence>
<keyword evidence="6 15" id="KW-0235">DNA replication</keyword>
<keyword evidence="9 15" id="KW-0862">Zinc</keyword>
<dbReference type="OrthoDB" id="10060449at2759"/>
<comment type="similarity">
    <text evidence="2 15">Belongs to the DNA polymerase type-B family.</text>
</comment>
<evidence type="ECO:0000256" key="10">
    <source>
        <dbReference type="ARBA" id="ARBA00022932"/>
    </source>
</evidence>
<feature type="region of interest" description="Disordered" evidence="16">
    <location>
        <begin position="702"/>
        <end position="751"/>
    </location>
</feature>
<keyword evidence="12 15" id="KW-0411">Iron-sulfur</keyword>